<proteinExistence type="predicted"/>
<gene>
    <name evidence="1" type="ORF">MTR67_052455</name>
</gene>
<organism evidence="1 2">
    <name type="scientific">Solanum verrucosum</name>
    <dbReference type="NCBI Taxonomy" id="315347"/>
    <lineage>
        <taxon>Eukaryota</taxon>
        <taxon>Viridiplantae</taxon>
        <taxon>Streptophyta</taxon>
        <taxon>Embryophyta</taxon>
        <taxon>Tracheophyta</taxon>
        <taxon>Spermatophyta</taxon>
        <taxon>Magnoliopsida</taxon>
        <taxon>eudicotyledons</taxon>
        <taxon>Gunneridae</taxon>
        <taxon>Pentapetalae</taxon>
        <taxon>asterids</taxon>
        <taxon>lamiids</taxon>
        <taxon>Solanales</taxon>
        <taxon>Solanaceae</taxon>
        <taxon>Solanoideae</taxon>
        <taxon>Solaneae</taxon>
        <taxon>Solanum</taxon>
    </lineage>
</organism>
<protein>
    <submittedName>
        <fullName evidence="1">Uncharacterized protein</fullName>
    </submittedName>
</protein>
<evidence type="ECO:0000313" key="2">
    <source>
        <dbReference type="Proteomes" id="UP001234989"/>
    </source>
</evidence>
<sequence length="117" mass="13242">MSVLYHPSKANVVVDTLSRLLMISIAHIEYSKKELVRDLYRLAHLGVCLVHFEEGGIIVRNSLESSLMSDMKAKKDLDPTLVELKEVVLIEAIKAFSQGEMVCFVIKVIFVFQMLMS</sequence>
<name>A0AAF0V6Z1_SOLVR</name>
<reference evidence="1" key="1">
    <citation type="submission" date="2023-08" db="EMBL/GenBank/DDBJ databases">
        <title>A de novo genome assembly of Solanum verrucosum Schlechtendal, a Mexican diploid species geographically isolated from the other diploid A-genome species in potato relatives.</title>
        <authorList>
            <person name="Hosaka K."/>
        </authorList>
    </citation>
    <scope>NUCLEOTIDE SEQUENCE</scope>
    <source>
        <tissue evidence="1">Young leaves</tissue>
    </source>
</reference>
<accession>A0AAF0V6Z1</accession>
<dbReference type="Proteomes" id="UP001234989">
    <property type="component" value="Chromosome 12"/>
</dbReference>
<dbReference type="EMBL" id="CP133623">
    <property type="protein sequence ID" value="WMV59070.1"/>
    <property type="molecule type" value="Genomic_DNA"/>
</dbReference>
<dbReference type="AlphaFoldDB" id="A0AAF0V6Z1"/>
<evidence type="ECO:0000313" key="1">
    <source>
        <dbReference type="EMBL" id="WMV59070.1"/>
    </source>
</evidence>
<keyword evidence="2" id="KW-1185">Reference proteome</keyword>